<accession>A0AAD5N5N3</accession>
<keyword evidence="3" id="KW-1185">Reference proteome</keyword>
<feature type="transmembrane region" description="Helical" evidence="1">
    <location>
        <begin position="49"/>
        <end position="65"/>
    </location>
</feature>
<reference evidence="2" key="1">
    <citation type="submission" date="2021-06" db="EMBL/GenBank/DDBJ databases">
        <title>Parelaphostrongylus tenuis whole genome reference sequence.</title>
        <authorList>
            <person name="Garwood T.J."/>
            <person name="Larsen P.A."/>
            <person name="Fountain-Jones N.M."/>
            <person name="Garbe J.R."/>
            <person name="Macchietto M.G."/>
            <person name="Kania S.A."/>
            <person name="Gerhold R.W."/>
            <person name="Richards J.E."/>
            <person name="Wolf T.M."/>
        </authorList>
    </citation>
    <scope>NUCLEOTIDE SEQUENCE</scope>
    <source>
        <strain evidence="2">MNPRO001-30</strain>
        <tissue evidence="2">Meninges</tissue>
    </source>
</reference>
<protein>
    <submittedName>
        <fullName evidence="2">Uncharacterized protein</fullName>
    </submittedName>
</protein>
<dbReference type="Proteomes" id="UP001196413">
    <property type="component" value="Unassembled WGS sequence"/>
</dbReference>
<evidence type="ECO:0000313" key="2">
    <source>
        <dbReference type="EMBL" id="KAJ1360574.1"/>
    </source>
</evidence>
<dbReference type="EMBL" id="JAHQIW010003911">
    <property type="protein sequence ID" value="KAJ1360574.1"/>
    <property type="molecule type" value="Genomic_DNA"/>
</dbReference>
<sequence length="80" mass="9285">MEASPRKHDSAFTSRSRFGRIGEHNELIEPANRCILQDTSDHWAMLTHLTKYIVIFEIFVVGQLIRRYSFKISRSSSTEA</sequence>
<dbReference type="AlphaFoldDB" id="A0AAD5N5N3"/>
<proteinExistence type="predicted"/>
<comment type="caution">
    <text evidence="2">The sequence shown here is derived from an EMBL/GenBank/DDBJ whole genome shotgun (WGS) entry which is preliminary data.</text>
</comment>
<organism evidence="2 3">
    <name type="scientific">Parelaphostrongylus tenuis</name>
    <name type="common">Meningeal worm</name>
    <dbReference type="NCBI Taxonomy" id="148309"/>
    <lineage>
        <taxon>Eukaryota</taxon>
        <taxon>Metazoa</taxon>
        <taxon>Ecdysozoa</taxon>
        <taxon>Nematoda</taxon>
        <taxon>Chromadorea</taxon>
        <taxon>Rhabditida</taxon>
        <taxon>Rhabditina</taxon>
        <taxon>Rhabditomorpha</taxon>
        <taxon>Strongyloidea</taxon>
        <taxon>Metastrongylidae</taxon>
        <taxon>Parelaphostrongylus</taxon>
    </lineage>
</organism>
<name>A0AAD5N5N3_PARTN</name>
<keyword evidence="1" id="KW-1133">Transmembrane helix</keyword>
<keyword evidence="1" id="KW-0472">Membrane</keyword>
<gene>
    <name evidence="2" type="ORF">KIN20_019589</name>
</gene>
<evidence type="ECO:0000313" key="3">
    <source>
        <dbReference type="Proteomes" id="UP001196413"/>
    </source>
</evidence>
<evidence type="ECO:0000256" key="1">
    <source>
        <dbReference type="SAM" id="Phobius"/>
    </source>
</evidence>
<keyword evidence="1" id="KW-0812">Transmembrane</keyword>